<dbReference type="PANTHER" id="PTHR14413:SF16">
    <property type="entry name" value="LARGE RIBOSOMAL SUBUNIT PROTEIN BL17M"/>
    <property type="match status" value="1"/>
</dbReference>
<evidence type="ECO:0000256" key="6">
    <source>
        <dbReference type="SAM" id="MobiDB-lite"/>
    </source>
</evidence>
<evidence type="ECO:0000256" key="2">
    <source>
        <dbReference type="ARBA" id="ARBA00022980"/>
    </source>
</evidence>
<comment type="subunit">
    <text evidence="4">Part of the 50S ribosomal subunit. Contacts protein L32.</text>
</comment>
<keyword evidence="2 4" id="KW-0689">Ribosomal protein</keyword>
<name>A0A7C4CDB5_UNCW3</name>
<dbReference type="GO" id="GO:0003735">
    <property type="term" value="F:structural constituent of ribosome"/>
    <property type="evidence" value="ECO:0007669"/>
    <property type="project" value="InterPro"/>
</dbReference>
<dbReference type="NCBIfam" id="TIGR00059">
    <property type="entry name" value="L17"/>
    <property type="match status" value="1"/>
</dbReference>
<dbReference type="AlphaFoldDB" id="A0A7C4CDB5"/>
<comment type="caution">
    <text evidence="7">The sequence shown here is derived from an EMBL/GenBank/DDBJ whole genome shotgun (WGS) entry which is preliminary data.</text>
</comment>
<dbReference type="SUPFAM" id="SSF64263">
    <property type="entry name" value="Prokaryotic ribosomal protein L17"/>
    <property type="match status" value="1"/>
</dbReference>
<evidence type="ECO:0000256" key="3">
    <source>
        <dbReference type="ARBA" id="ARBA00023274"/>
    </source>
</evidence>
<proteinExistence type="inferred from homology"/>
<evidence type="ECO:0000313" key="7">
    <source>
        <dbReference type="EMBL" id="HGK29007.1"/>
    </source>
</evidence>
<organism evidence="7">
    <name type="scientific">candidate division WOR-3 bacterium</name>
    <dbReference type="NCBI Taxonomy" id="2052148"/>
    <lineage>
        <taxon>Bacteria</taxon>
        <taxon>Bacteria division WOR-3</taxon>
    </lineage>
</organism>
<keyword evidence="3 4" id="KW-0687">Ribonucleoprotein</keyword>
<dbReference type="EMBL" id="DSUT01000184">
    <property type="protein sequence ID" value="HGK29007.1"/>
    <property type="molecule type" value="Genomic_DNA"/>
</dbReference>
<feature type="compositionally biased region" description="Basic and acidic residues" evidence="6">
    <location>
        <begin position="137"/>
        <end position="155"/>
    </location>
</feature>
<reference evidence="7" key="1">
    <citation type="journal article" date="2020" name="mSystems">
        <title>Genome- and Community-Level Interaction Insights into Carbon Utilization and Element Cycling Functions of Hydrothermarchaeota in Hydrothermal Sediment.</title>
        <authorList>
            <person name="Zhou Z."/>
            <person name="Liu Y."/>
            <person name="Xu W."/>
            <person name="Pan J."/>
            <person name="Luo Z.H."/>
            <person name="Li M."/>
        </authorList>
    </citation>
    <scope>NUCLEOTIDE SEQUENCE [LARGE SCALE GENOMIC DNA]</scope>
    <source>
        <strain evidence="7">SpSt-488</strain>
    </source>
</reference>
<comment type="similarity">
    <text evidence="1 4 5">Belongs to the bacterial ribosomal protein bL17 family.</text>
</comment>
<evidence type="ECO:0000256" key="5">
    <source>
        <dbReference type="RuleBase" id="RU000660"/>
    </source>
</evidence>
<gene>
    <name evidence="4" type="primary">rplQ</name>
    <name evidence="7" type="ORF">ENS41_08710</name>
</gene>
<dbReference type="InterPro" id="IPR000456">
    <property type="entry name" value="Ribosomal_bL17"/>
</dbReference>
<protein>
    <recommendedName>
        <fullName evidence="4">Large ribosomal subunit protein bL17</fullName>
    </recommendedName>
</protein>
<dbReference type="PANTHER" id="PTHR14413">
    <property type="entry name" value="RIBOSOMAL PROTEIN L17"/>
    <property type="match status" value="1"/>
</dbReference>
<dbReference type="GO" id="GO:0015934">
    <property type="term" value="C:large ribosomal subunit"/>
    <property type="evidence" value="ECO:0007669"/>
    <property type="project" value="TreeGrafter"/>
</dbReference>
<evidence type="ECO:0000256" key="1">
    <source>
        <dbReference type="ARBA" id="ARBA00008777"/>
    </source>
</evidence>
<dbReference type="Pfam" id="PF01196">
    <property type="entry name" value="Ribosomal_L17"/>
    <property type="match status" value="1"/>
</dbReference>
<feature type="region of interest" description="Disordered" evidence="6">
    <location>
        <begin position="122"/>
        <end position="155"/>
    </location>
</feature>
<dbReference type="Gene3D" id="3.90.1030.10">
    <property type="entry name" value="Ribosomal protein L17"/>
    <property type="match status" value="1"/>
</dbReference>
<dbReference type="HAMAP" id="MF_01368">
    <property type="entry name" value="Ribosomal_bL17"/>
    <property type="match status" value="1"/>
</dbReference>
<dbReference type="InterPro" id="IPR036373">
    <property type="entry name" value="Ribosomal_bL17_sf"/>
</dbReference>
<dbReference type="GO" id="GO:0006412">
    <property type="term" value="P:translation"/>
    <property type="evidence" value="ECO:0007669"/>
    <property type="project" value="UniProtKB-UniRule"/>
</dbReference>
<accession>A0A7C4CDB5</accession>
<sequence>MRHGDRTKKLGRTGSHRLALVRNLVSALIQHERIRTTLPKAREAQRTAERLLRLALANTLAARRQAARVVSNRTLVKKLFDDIGPRLAGRAGGYTRLYRLGHRPGDSAEVGLLEFVVRKRPESDGEVRAKGGKRKNDKPDQGRSRLRREGQAPVT</sequence>
<evidence type="ECO:0000256" key="4">
    <source>
        <dbReference type="HAMAP-Rule" id="MF_01368"/>
    </source>
</evidence>